<evidence type="ECO:0000313" key="2">
    <source>
        <dbReference type="Proteomes" id="UP000635278"/>
    </source>
</evidence>
<comment type="caution">
    <text evidence="1">The sequence shown here is derived from an EMBL/GenBank/DDBJ whole genome shotgun (WGS) entry which is preliminary data.</text>
</comment>
<sequence>MNRVFQKASGDAAFLEKGGTQKLLFLSEFYCQVFFEPAEADRRPELKSHNIVSLL</sequence>
<dbReference type="EMBL" id="WOTB01000024">
    <property type="protein sequence ID" value="NHN86002.1"/>
    <property type="molecule type" value="Genomic_DNA"/>
</dbReference>
<gene>
    <name evidence="1" type="ORF">GOB93_15330</name>
</gene>
<organism evidence="1 2">
    <name type="scientific">Acetobacter musti</name>
    <dbReference type="NCBI Taxonomy" id="864732"/>
    <lineage>
        <taxon>Bacteria</taxon>
        <taxon>Pseudomonadati</taxon>
        <taxon>Pseudomonadota</taxon>
        <taxon>Alphaproteobacteria</taxon>
        <taxon>Acetobacterales</taxon>
        <taxon>Acetobacteraceae</taxon>
        <taxon>Acetobacter</taxon>
    </lineage>
</organism>
<evidence type="ECO:0000313" key="1">
    <source>
        <dbReference type="EMBL" id="NHN86002.1"/>
    </source>
</evidence>
<protein>
    <submittedName>
        <fullName evidence="1">Uncharacterized protein</fullName>
    </submittedName>
</protein>
<keyword evidence="2" id="KW-1185">Reference proteome</keyword>
<proteinExistence type="predicted"/>
<dbReference type="Proteomes" id="UP000635278">
    <property type="component" value="Unassembled WGS sequence"/>
</dbReference>
<dbReference type="RefSeq" id="WP_173584393.1">
    <property type="nucleotide sequence ID" value="NZ_WOTB01000024.1"/>
</dbReference>
<name>A0ABX0JVW2_9PROT</name>
<reference evidence="1 2" key="1">
    <citation type="journal article" date="2020" name="Int. J. Syst. Evol. Microbiol.">
        <title>Novel acetic acid bacteria from cider fermentations: Acetobacter conturbans sp. nov. and Acetobacter fallax sp. nov.</title>
        <authorList>
            <person name="Sombolestani A.S."/>
            <person name="Cleenwerck I."/>
            <person name="Cnockaert M."/>
            <person name="Borremans W."/>
            <person name="Wieme A.D."/>
            <person name="De Vuyst L."/>
            <person name="Vandamme P."/>
        </authorList>
    </citation>
    <scope>NUCLEOTIDE SEQUENCE [LARGE SCALE GENOMIC DNA]</scope>
    <source>
        <strain evidence="1 2">LMG 30640</strain>
    </source>
</reference>
<accession>A0ABX0JVW2</accession>